<evidence type="ECO:0000313" key="6">
    <source>
        <dbReference type="EMBL" id="PPQ64084.1"/>
    </source>
</evidence>
<dbReference type="CDD" id="cd00780">
    <property type="entry name" value="NTF2"/>
    <property type="match status" value="1"/>
</dbReference>
<evidence type="ECO:0000256" key="4">
    <source>
        <dbReference type="SAM" id="Phobius"/>
    </source>
</evidence>
<dbReference type="Pfam" id="PF02136">
    <property type="entry name" value="NTF2"/>
    <property type="match status" value="1"/>
</dbReference>
<dbReference type="InterPro" id="IPR032710">
    <property type="entry name" value="NTF2-like_dom_sf"/>
</dbReference>
<dbReference type="InterPro" id="IPR018222">
    <property type="entry name" value="Nuclear_transport_factor_2_euk"/>
</dbReference>
<dbReference type="Gene3D" id="3.40.50.850">
    <property type="entry name" value="Isochorismatase-like"/>
    <property type="match status" value="1"/>
</dbReference>
<evidence type="ECO:0000256" key="2">
    <source>
        <dbReference type="ARBA" id="ARBA00022801"/>
    </source>
</evidence>
<keyword evidence="7" id="KW-1185">Reference proteome</keyword>
<feature type="region of interest" description="Disordered" evidence="3">
    <location>
        <begin position="635"/>
        <end position="654"/>
    </location>
</feature>
<dbReference type="AlphaFoldDB" id="A0A409VAY3"/>
<evidence type="ECO:0000256" key="3">
    <source>
        <dbReference type="SAM" id="MobiDB-lite"/>
    </source>
</evidence>
<feature type="transmembrane region" description="Helical" evidence="4">
    <location>
        <begin position="26"/>
        <end position="51"/>
    </location>
</feature>
<feature type="region of interest" description="Disordered" evidence="3">
    <location>
        <begin position="249"/>
        <end position="391"/>
    </location>
</feature>
<proteinExistence type="inferred from homology"/>
<dbReference type="EMBL" id="NHTK01006097">
    <property type="protein sequence ID" value="PPQ64084.1"/>
    <property type="molecule type" value="Genomic_DNA"/>
</dbReference>
<dbReference type="PROSITE" id="PS50177">
    <property type="entry name" value="NTF2_DOMAIN"/>
    <property type="match status" value="1"/>
</dbReference>
<protein>
    <recommendedName>
        <fullName evidence="5">NTF2 domain-containing protein</fullName>
    </recommendedName>
</protein>
<dbReference type="PANTHER" id="PTHR11080:SF2">
    <property type="entry name" value="LD05707P"/>
    <property type="match status" value="1"/>
</dbReference>
<dbReference type="InterPro" id="IPR002075">
    <property type="entry name" value="NTF2_dom"/>
</dbReference>
<dbReference type="Gene3D" id="3.10.450.50">
    <property type="match status" value="1"/>
</dbReference>
<reference evidence="6 7" key="1">
    <citation type="journal article" date="2018" name="Evol. Lett.">
        <title>Horizontal gene cluster transfer increased hallucinogenic mushroom diversity.</title>
        <authorList>
            <person name="Reynolds H.T."/>
            <person name="Vijayakumar V."/>
            <person name="Gluck-Thaler E."/>
            <person name="Korotkin H.B."/>
            <person name="Matheny P.B."/>
            <person name="Slot J.C."/>
        </authorList>
    </citation>
    <scope>NUCLEOTIDE SEQUENCE [LARGE SCALE GENOMIC DNA]</scope>
    <source>
        <strain evidence="6 7">2629</strain>
    </source>
</reference>
<dbReference type="PANTHER" id="PTHR11080">
    <property type="entry name" value="PYRAZINAMIDASE/NICOTINAMIDASE"/>
    <property type="match status" value="1"/>
</dbReference>
<keyword evidence="4" id="KW-1133">Transmembrane helix</keyword>
<dbReference type="InterPro" id="IPR052347">
    <property type="entry name" value="Isochorismatase_Nicotinamidase"/>
</dbReference>
<comment type="similarity">
    <text evidence="1">Belongs to the isochorismatase family.</text>
</comment>
<dbReference type="OrthoDB" id="25408at2759"/>
<comment type="caution">
    <text evidence="6">The sequence shown here is derived from an EMBL/GenBank/DDBJ whole genome shotgun (WGS) entry which is preliminary data.</text>
</comment>
<dbReference type="GO" id="GO:0016787">
    <property type="term" value="F:hydrolase activity"/>
    <property type="evidence" value="ECO:0007669"/>
    <property type="project" value="UniProtKB-KW"/>
</dbReference>
<feature type="region of interest" description="Disordered" evidence="3">
    <location>
        <begin position="72"/>
        <end position="98"/>
    </location>
</feature>
<name>A0A409VAY3_9AGAR</name>
<dbReference type="Proteomes" id="UP000284842">
    <property type="component" value="Unassembled WGS sequence"/>
</dbReference>
<sequence length="694" mass="75659">MSSTTTERQLSGLTNESKPNGVRAPILVFISAHAIGSLGFALSLLSIWFGWLLPVSSLSAPEFATSEIKRVRLPSRHSKRPSLPVSSKPRRAPSPIRRSSAPVDLASILLPHSEDAQQQHGLGKRVCFADSPPLTPITRRNTMPEHSKSTYHSAALHQLVDASLHSGPPTPRTEETENIAAAVTAAFDDLVSQSDSSRPPSRSSFIKPASRFQKLKLGFNAKSHKLPPPQPEQQGDQVKYLITLTETNTSDKSTKRASGSFVPPWTITRHRTAPDVNSQSRPSSPACLTFIHRPCTPTTQTNQSPASSTTSLSAQTVDMASPSLLSRKHQRRTSTPLPRTNPYGAPYFAEPPIPKEVKPRKRSSKKDRSAHAIHDGNSGPSAPASDVEERSLAVPGAESILEPVNQLIDLPFKLRIATRDFHPVNHVSFAKTHQKAEFSVITIFHPEDIEKAMGMQQTLWPIHCVQNTGGADFVPGLKTDKFDAVIHKGSHPKIESYSAFKDIWGTRLSDLPSLLEVNKVASALFHSQSIQLPDFNFSPSISPHLSIEIATRAATAFTNLYYTAYDSDTRLADLPKFYRPHSSLTWNGKPFSGLEGVNQLIARMPPTKHELMSFDCHPIPGLSPPSLLVTVSGNVTHGKGPAGNPPDTPSRSIEGHPRVFSQTFILVPDSSAPPTKIGELGKYYVSADALRFVG</sequence>
<feature type="compositionally biased region" description="Polar residues" evidence="3">
    <location>
        <begin position="296"/>
        <end position="318"/>
    </location>
</feature>
<accession>A0A409VAY3</accession>
<dbReference type="InParanoid" id="A0A409VAY3"/>
<dbReference type="STRING" id="181874.A0A409VAY3"/>
<keyword evidence="4" id="KW-0472">Membrane</keyword>
<dbReference type="InterPro" id="IPR036380">
    <property type="entry name" value="Isochorismatase-like_sf"/>
</dbReference>
<organism evidence="6 7">
    <name type="scientific">Panaeolus cyanescens</name>
    <dbReference type="NCBI Taxonomy" id="181874"/>
    <lineage>
        <taxon>Eukaryota</taxon>
        <taxon>Fungi</taxon>
        <taxon>Dikarya</taxon>
        <taxon>Basidiomycota</taxon>
        <taxon>Agaricomycotina</taxon>
        <taxon>Agaricomycetes</taxon>
        <taxon>Agaricomycetidae</taxon>
        <taxon>Agaricales</taxon>
        <taxon>Agaricineae</taxon>
        <taxon>Galeropsidaceae</taxon>
        <taxon>Panaeolus</taxon>
    </lineage>
</organism>
<feature type="domain" description="NTF2" evidence="5">
    <location>
        <begin position="553"/>
        <end position="692"/>
    </location>
</feature>
<dbReference type="SUPFAM" id="SSF54427">
    <property type="entry name" value="NTF2-like"/>
    <property type="match status" value="1"/>
</dbReference>
<evidence type="ECO:0000256" key="1">
    <source>
        <dbReference type="ARBA" id="ARBA00006336"/>
    </source>
</evidence>
<keyword evidence="2" id="KW-0378">Hydrolase</keyword>
<evidence type="ECO:0000259" key="5">
    <source>
        <dbReference type="PROSITE" id="PS50177"/>
    </source>
</evidence>
<keyword evidence="4" id="KW-0812">Transmembrane</keyword>
<gene>
    <name evidence="6" type="ORF">CVT24_008897</name>
</gene>
<dbReference type="SUPFAM" id="SSF52499">
    <property type="entry name" value="Isochorismatase-like hydrolases"/>
    <property type="match status" value="1"/>
</dbReference>
<evidence type="ECO:0000313" key="7">
    <source>
        <dbReference type="Proteomes" id="UP000284842"/>
    </source>
</evidence>